<evidence type="ECO:0000313" key="7">
    <source>
        <dbReference type="EMBL" id="SHM89294.1"/>
    </source>
</evidence>
<dbReference type="GO" id="GO:0016301">
    <property type="term" value="F:kinase activity"/>
    <property type="evidence" value="ECO:0007669"/>
    <property type="project" value="UniProtKB-KW"/>
</dbReference>
<evidence type="ECO:0000256" key="5">
    <source>
        <dbReference type="ARBA" id="ARBA00022840"/>
    </source>
</evidence>
<organism evidence="7 8">
    <name type="scientific">Flavobacterium chilense</name>
    <dbReference type="NCBI Taxonomy" id="946677"/>
    <lineage>
        <taxon>Bacteria</taxon>
        <taxon>Pseudomonadati</taxon>
        <taxon>Bacteroidota</taxon>
        <taxon>Flavobacteriia</taxon>
        <taxon>Flavobacteriales</taxon>
        <taxon>Flavobacteriaceae</taxon>
        <taxon>Flavobacterium</taxon>
    </lineage>
</organism>
<dbReference type="Gene3D" id="3.30.200.20">
    <property type="entry name" value="Phosphorylase Kinase, domain 1"/>
    <property type="match status" value="1"/>
</dbReference>
<keyword evidence="5" id="KW-0067">ATP-binding</keyword>
<evidence type="ECO:0000256" key="1">
    <source>
        <dbReference type="ARBA" id="ARBA00010165"/>
    </source>
</evidence>
<gene>
    <name evidence="7" type="ORF">SAMN05444484_11261</name>
</gene>
<proteinExistence type="inferred from homology"/>
<dbReference type="Proteomes" id="UP000184028">
    <property type="component" value="Unassembled WGS sequence"/>
</dbReference>
<sequence>MFILNINETDKLSDYLLKKNWLLINETILSLTKPGEGNMNYVLRVTTNLRTFIIKQSRGYVEKYPQIAAPEKRVITEATFYTKISSEATVKSRMPELLGLDTENNVLLLEDLGNANDYTALYNLESELSTTEIVVLVSYLNDLHSHFSKTQLDDELANLELRKLNYEHIFHYPFLEENGFDLNTAQEGLQELALPYKKDTDLKKQVELLGSLYVSKGKYLLHGDYYPGSWLKTTDGIKIIDPEFCYYGSREFDLGVLIAHLYLTKQKQSIIDCVYESYNSYSELNCSILTGFIGIEIMRRIIGLAQLPLKMELADKDELMQFAYKLIVK</sequence>
<dbReference type="Gene3D" id="3.90.1200.10">
    <property type="match status" value="1"/>
</dbReference>
<evidence type="ECO:0000256" key="2">
    <source>
        <dbReference type="ARBA" id="ARBA00022679"/>
    </source>
</evidence>
<evidence type="ECO:0000256" key="3">
    <source>
        <dbReference type="ARBA" id="ARBA00022741"/>
    </source>
</evidence>
<dbReference type="PANTHER" id="PTHR34273:SF2">
    <property type="entry name" value="METHYLTHIORIBOSE KINASE"/>
    <property type="match status" value="1"/>
</dbReference>
<dbReference type="SUPFAM" id="SSF56112">
    <property type="entry name" value="Protein kinase-like (PK-like)"/>
    <property type="match status" value="1"/>
</dbReference>
<dbReference type="RefSeq" id="WP_073075516.1">
    <property type="nucleotide sequence ID" value="NZ_FRBT01000012.1"/>
</dbReference>
<keyword evidence="4 7" id="KW-0418">Kinase</keyword>
<protein>
    <submittedName>
        <fullName evidence="7">5-methylthioribose kinase</fullName>
    </submittedName>
</protein>
<keyword evidence="2" id="KW-0808">Transferase</keyword>
<evidence type="ECO:0000313" key="8">
    <source>
        <dbReference type="Proteomes" id="UP000184028"/>
    </source>
</evidence>
<dbReference type="GO" id="GO:0005524">
    <property type="term" value="F:ATP binding"/>
    <property type="evidence" value="ECO:0007669"/>
    <property type="project" value="UniProtKB-KW"/>
</dbReference>
<keyword evidence="3" id="KW-0547">Nucleotide-binding</keyword>
<dbReference type="InterPro" id="IPR011009">
    <property type="entry name" value="Kinase-like_dom_sf"/>
</dbReference>
<keyword evidence="8" id="KW-1185">Reference proteome</keyword>
<accession>A0A1M7MFY7</accession>
<reference evidence="8" key="1">
    <citation type="submission" date="2016-11" db="EMBL/GenBank/DDBJ databases">
        <authorList>
            <person name="Varghese N."/>
            <person name="Submissions S."/>
        </authorList>
    </citation>
    <scope>NUCLEOTIDE SEQUENCE [LARGE SCALE GENOMIC DNA]</scope>
    <source>
        <strain evidence="8">DSM 24724</strain>
    </source>
</reference>
<dbReference type="STRING" id="946677.SAMN05444484_11261"/>
<dbReference type="Pfam" id="PF01636">
    <property type="entry name" value="APH"/>
    <property type="match status" value="1"/>
</dbReference>
<name>A0A1M7MFY7_9FLAO</name>
<dbReference type="PANTHER" id="PTHR34273">
    <property type="entry name" value="METHYLTHIORIBOSE KINASE"/>
    <property type="match status" value="1"/>
</dbReference>
<evidence type="ECO:0000256" key="4">
    <source>
        <dbReference type="ARBA" id="ARBA00022777"/>
    </source>
</evidence>
<feature type="domain" description="Aminoglycoside phosphotransferase" evidence="6">
    <location>
        <begin position="34"/>
        <end position="261"/>
    </location>
</feature>
<evidence type="ECO:0000259" key="6">
    <source>
        <dbReference type="Pfam" id="PF01636"/>
    </source>
</evidence>
<comment type="similarity">
    <text evidence="1">Belongs to the methylthioribose kinase family.</text>
</comment>
<dbReference type="InterPro" id="IPR002575">
    <property type="entry name" value="Aminoglycoside_PTrfase"/>
</dbReference>
<dbReference type="AlphaFoldDB" id="A0A1M7MFY7"/>
<dbReference type="EMBL" id="FRBT01000012">
    <property type="protein sequence ID" value="SHM89294.1"/>
    <property type="molecule type" value="Genomic_DNA"/>
</dbReference>